<evidence type="ECO:0000259" key="3">
    <source>
        <dbReference type="Pfam" id="PF17171"/>
    </source>
</evidence>
<name>A0A8J2LVP7_9HEXA</name>
<keyword evidence="6" id="KW-1185">Reference proteome</keyword>
<keyword evidence="2" id="KW-0472">Membrane</keyword>
<evidence type="ECO:0000259" key="4">
    <source>
        <dbReference type="Pfam" id="PF17172"/>
    </source>
</evidence>
<dbReference type="InterPro" id="IPR033468">
    <property type="entry name" value="Metaxin_GST"/>
</dbReference>
<protein>
    <submittedName>
        <fullName evidence="5">Uncharacterized protein</fullName>
    </submittedName>
</protein>
<feature type="domain" description="Metaxin glutathione S-transferase" evidence="3">
    <location>
        <begin position="206"/>
        <end position="268"/>
    </location>
</feature>
<evidence type="ECO:0000256" key="2">
    <source>
        <dbReference type="SAM" id="Phobius"/>
    </source>
</evidence>
<dbReference type="PANTHER" id="PTHR12289:SF41">
    <property type="entry name" value="FAILED AXON CONNECTIONS-RELATED"/>
    <property type="match status" value="1"/>
</dbReference>
<gene>
    <name evidence="5" type="ORF">AFUS01_LOCUS46594</name>
</gene>
<sequence length="280" mass="32063">MALGHWYWCGIGVALFIVVIVVGYLLIGIIQRVWNYRKLRKWKQRTQDSETLIVHVPPEASTIPNISPFAMKVLTFLRMAKIPYEIDTGDPFGGKGKTPWISHRGNNIADSEFIIQYLIKTFDIDLTSHCAPEDLAIATAVRIMVDEHLLWGMAMERVVFGSSDNFVRVFKIPKCIVWILRRIAKGRAKDQGIGHHSQDEIIEIISKDIKTISLILAKKQFICGTEPCPEDAGIFGMLSQFYWGLPNNPYEKLLNASCINLKSYCNRIRATYWPDWEDQF</sequence>
<dbReference type="OrthoDB" id="5809458at2759"/>
<dbReference type="AlphaFoldDB" id="A0A8J2LVP7"/>
<dbReference type="SFLD" id="SFLDG01200">
    <property type="entry name" value="SUF1.1"/>
    <property type="match status" value="1"/>
</dbReference>
<dbReference type="GO" id="GO:0005737">
    <property type="term" value="C:cytoplasm"/>
    <property type="evidence" value="ECO:0007669"/>
    <property type="project" value="TreeGrafter"/>
</dbReference>
<dbReference type="EMBL" id="CAJVCH010571426">
    <property type="protein sequence ID" value="CAG7837487.1"/>
    <property type="molecule type" value="Genomic_DNA"/>
</dbReference>
<comment type="caution">
    <text evidence="5">The sequence shown here is derived from an EMBL/GenBank/DDBJ whole genome shotgun (WGS) entry which is preliminary data.</text>
</comment>
<dbReference type="SFLD" id="SFLDG01180">
    <property type="entry name" value="SUF1"/>
    <property type="match status" value="1"/>
</dbReference>
<keyword evidence="2" id="KW-0812">Transmembrane</keyword>
<proteinExistence type="inferred from homology"/>
<dbReference type="InterPro" id="IPR050931">
    <property type="entry name" value="Mito_Protein_Transport_Metaxin"/>
</dbReference>
<evidence type="ECO:0000313" key="5">
    <source>
        <dbReference type="EMBL" id="CAG7837487.1"/>
    </source>
</evidence>
<dbReference type="CDD" id="cd03193">
    <property type="entry name" value="GST_C_Metaxin"/>
    <property type="match status" value="1"/>
</dbReference>
<dbReference type="InterPro" id="IPR012336">
    <property type="entry name" value="Thioredoxin-like_fold"/>
</dbReference>
<evidence type="ECO:0000256" key="1">
    <source>
        <dbReference type="ARBA" id="ARBA00006475"/>
    </source>
</evidence>
<keyword evidence="2" id="KW-1133">Transmembrane helix</keyword>
<evidence type="ECO:0000313" key="6">
    <source>
        <dbReference type="Proteomes" id="UP000708208"/>
    </source>
</evidence>
<organism evidence="5 6">
    <name type="scientific">Allacma fusca</name>
    <dbReference type="NCBI Taxonomy" id="39272"/>
    <lineage>
        <taxon>Eukaryota</taxon>
        <taxon>Metazoa</taxon>
        <taxon>Ecdysozoa</taxon>
        <taxon>Arthropoda</taxon>
        <taxon>Hexapoda</taxon>
        <taxon>Collembola</taxon>
        <taxon>Symphypleona</taxon>
        <taxon>Sminthuridae</taxon>
        <taxon>Allacma</taxon>
    </lineage>
</organism>
<dbReference type="InterPro" id="IPR040079">
    <property type="entry name" value="Glutathione_S-Trfase"/>
</dbReference>
<dbReference type="Pfam" id="PF17172">
    <property type="entry name" value="GST_N_4"/>
    <property type="match status" value="1"/>
</dbReference>
<dbReference type="InterPro" id="IPR026928">
    <property type="entry name" value="FAX/IsoI-like"/>
</dbReference>
<dbReference type="Proteomes" id="UP000708208">
    <property type="component" value="Unassembled WGS sequence"/>
</dbReference>
<dbReference type="Pfam" id="PF17171">
    <property type="entry name" value="GST_C_6"/>
    <property type="match status" value="1"/>
</dbReference>
<comment type="similarity">
    <text evidence="1">Belongs to the FAX family.</text>
</comment>
<dbReference type="PANTHER" id="PTHR12289">
    <property type="entry name" value="METAXIN RELATED"/>
    <property type="match status" value="1"/>
</dbReference>
<feature type="transmembrane region" description="Helical" evidence="2">
    <location>
        <begin position="6"/>
        <end position="30"/>
    </location>
</feature>
<dbReference type="SFLD" id="SFLDS00019">
    <property type="entry name" value="Glutathione_Transferase_(cytos"/>
    <property type="match status" value="1"/>
</dbReference>
<reference evidence="5" key="1">
    <citation type="submission" date="2021-06" db="EMBL/GenBank/DDBJ databases">
        <authorList>
            <person name="Hodson N. C."/>
            <person name="Mongue J. A."/>
            <person name="Jaron S. K."/>
        </authorList>
    </citation>
    <scope>NUCLEOTIDE SEQUENCE</scope>
</reference>
<accession>A0A8J2LVP7</accession>
<feature type="domain" description="Thioredoxin-like fold" evidence="4">
    <location>
        <begin position="68"/>
        <end position="158"/>
    </location>
</feature>